<evidence type="ECO:0000313" key="4">
    <source>
        <dbReference type="Proteomes" id="UP000319143"/>
    </source>
</evidence>
<evidence type="ECO:0000313" key="3">
    <source>
        <dbReference type="EMBL" id="TWU41993.1"/>
    </source>
</evidence>
<dbReference type="OrthoDB" id="276990at2"/>
<feature type="region of interest" description="Disordered" evidence="1">
    <location>
        <begin position="218"/>
        <end position="262"/>
    </location>
</feature>
<reference evidence="3 4" key="1">
    <citation type="submission" date="2019-02" db="EMBL/GenBank/DDBJ databases">
        <title>Deep-cultivation of Planctomycetes and their phenomic and genomic characterization uncovers novel biology.</title>
        <authorList>
            <person name="Wiegand S."/>
            <person name="Jogler M."/>
            <person name="Boedeker C."/>
            <person name="Pinto D."/>
            <person name="Vollmers J."/>
            <person name="Rivas-Marin E."/>
            <person name="Kohn T."/>
            <person name="Peeters S.H."/>
            <person name="Heuer A."/>
            <person name="Rast P."/>
            <person name="Oberbeckmann S."/>
            <person name="Bunk B."/>
            <person name="Jeske O."/>
            <person name="Meyerdierks A."/>
            <person name="Storesund J.E."/>
            <person name="Kallscheuer N."/>
            <person name="Luecker S."/>
            <person name="Lage O.M."/>
            <person name="Pohl T."/>
            <person name="Merkel B.J."/>
            <person name="Hornburger P."/>
            <person name="Mueller R.-W."/>
            <person name="Bruemmer F."/>
            <person name="Labrenz M."/>
            <person name="Spormann A.M."/>
            <person name="Op Den Camp H."/>
            <person name="Overmann J."/>
            <person name="Amann R."/>
            <person name="Jetten M.S.M."/>
            <person name="Mascher T."/>
            <person name="Medema M.H."/>
            <person name="Devos D.P."/>
            <person name="Kaster A.-K."/>
            <person name="Ovreas L."/>
            <person name="Rohde M."/>
            <person name="Galperin M.Y."/>
            <person name="Jogler C."/>
        </authorList>
    </citation>
    <scope>NUCLEOTIDE SEQUENCE [LARGE SCALE GENOMIC DNA]</scope>
    <source>
        <strain evidence="3 4">Poly41</strain>
    </source>
</reference>
<dbReference type="RefSeq" id="WP_146524136.1">
    <property type="nucleotide sequence ID" value="NZ_SJPV01000001.1"/>
</dbReference>
<protein>
    <submittedName>
        <fullName evidence="3">Uncharacterized protein</fullName>
    </submittedName>
</protein>
<sequence>MSAVASASSPGQTTSPLRVVLSLVVIFHLLAVVVPPLSFQANGRLGRSPSVESLMNLVRGYAQFLYLDRGYAFFAPDPGPSHLIQAAISDAQGNMTETIIPRLEDQWPRLRYHRHFMLAEFLHEIYQPPGPPAELAEISPIEARLWEQSRSRYEHVRRSIVQHLESENPGQRVVIRRLEHVLPGFVEMANDPIELSDPRLYRVLADQSLLSGETNEATGMLPEAIPAPRNLEPDPPAKPNDTQPAPTNSNSDLLESSLQGER</sequence>
<feature type="transmembrane region" description="Helical" evidence="2">
    <location>
        <begin position="20"/>
        <end position="39"/>
    </location>
</feature>
<keyword evidence="2" id="KW-1133">Transmembrane helix</keyword>
<name>A0A5C6DX34_9BACT</name>
<keyword evidence="2" id="KW-0472">Membrane</keyword>
<proteinExistence type="predicted"/>
<feature type="compositionally biased region" description="Polar residues" evidence="1">
    <location>
        <begin position="240"/>
        <end position="262"/>
    </location>
</feature>
<dbReference type="AlphaFoldDB" id="A0A5C6DX34"/>
<evidence type="ECO:0000256" key="1">
    <source>
        <dbReference type="SAM" id="MobiDB-lite"/>
    </source>
</evidence>
<comment type="caution">
    <text evidence="3">The sequence shown here is derived from an EMBL/GenBank/DDBJ whole genome shotgun (WGS) entry which is preliminary data.</text>
</comment>
<organism evidence="3 4">
    <name type="scientific">Novipirellula artificiosorum</name>
    <dbReference type="NCBI Taxonomy" id="2528016"/>
    <lineage>
        <taxon>Bacteria</taxon>
        <taxon>Pseudomonadati</taxon>
        <taxon>Planctomycetota</taxon>
        <taxon>Planctomycetia</taxon>
        <taxon>Pirellulales</taxon>
        <taxon>Pirellulaceae</taxon>
        <taxon>Novipirellula</taxon>
    </lineage>
</organism>
<keyword evidence="2" id="KW-0812">Transmembrane</keyword>
<dbReference type="EMBL" id="SJPV01000001">
    <property type="protein sequence ID" value="TWU41993.1"/>
    <property type="molecule type" value="Genomic_DNA"/>
</dbReference>
<dbReference type="Proteomes" id="UP000319143">
    <property type="component" value="Unassembled WGS sequence"/>
</dbReference>
<accession>A0A5C6DX34</accession>
<gene>
    <name evidence="3" type="ORF">Poly41_02890</name>
</gene>
<evidence type="ECO:0000256" key="2">
    <source>
        <dbReference type="SAM" id="Phobius"/>
    </source>
</evidence>
<keyword evidence="4" id="KW-1185">Reference proteome</keyword>